<proteinExistence type="inferred from homology"/>
<evidence type="ECO:0000259" key="16">
    <source>
        <dbReference type="Pfam" id="PF16953"/>
    </source>
</evidence>
<keyword evidence="8" id="KW-0479">Metal-binding</keyword>
<dbReference type="CDD" id="cd18718">
    <property type="entry name" value="PIN_PRORP"/>
    <property type="match status" value="1"/>
</dbReference>
<evidence type="ECO:0000256" key="13">
    <source>
        <dbReference type="ARBA" id="ARBA00023128"/>
    </source>
</evidence>
<evidence type="ECO:0000313" key="18">
    <source>
        <dbReference type="Proteomes" id="UP001307889"/>
    </source>
</evidence>
<keyword evidence="6" id="KW-0819">tRNA processing</keyword>
<keyword evidence="10" id="KW-0862">Zinc</keyword>
<dbReference type="InterPro" id="IPR011990">
    <property type="entry name" value="TPR-like_helical_dom_sf"/>
</dbReference>
<keyword evidence="11" id="KW-0460">Magnesium</keyword>
<dbReference type="Pfam" id="PF16953">
    <property type="entry name" value="PRORP"/>
    <property type="match status" value="1"/>
</dbReference>
<dbReference type="EC" id="3.1.26.5" evidence="5"/>
<evidence type="ECO:0000256" key="5">
    <source>
        <dbReference type="ARBA" id="ARBA00012179"/>
    </source>
</evidence>
<keyword evidence="18" id="KW-1185">Reference proteome</keyword>
<keyword evidence="13" id="KW-0496">Mitochondrion</keyword>
<evidence type="ECO:0000256" key="7">
    <source>
        <dbReference type="ARBA" id="ARBA00022722"/>
    </source>
</evidence>
<name>A0ABN7BBX8_9HEMI</name>
<evidence type="ECO:0000256" key="8">
    <source>
        <dbReference type="ARBA" id="ARBA00022723"/>
    </source>
</evidence>
<comment type="subcellular location">
    <subcellularLocation>
        <location evidence="3">Mitochondrion</location>
    </subcellularLocation>
</comment>
<dbReference type="PANTHER" id="PTHR13547:SF1">
    <property type="entry name" value="MITOCHONDRIAL RIBONUCLEASE P CATALYTIC SUBUNIT"/>
    <property type="match status" value="1"/>
</dbReference>
<dbReference type="InterPro" id="IPR033495">
    <property type="entry name" value="MRPP3_PIN_dom"/>
</dbReference>
<dbReference type="InterPro" id="IPR031595">
    <property type="entry name" value="PRORP_C"/>
</dbReference>
<accession>A0ABN7BBX8</accession>
<sequence>MSSVGFILNFFTRRAHQVRIVKNVRRFHISNWDLAVKGKSVAQKKSDEVFNAQKQLILDYIKKGNLDCVDALKANVIEKGNSFRTGQIVSDVSFDGHFIAMCSDAGAFSLARNYFLRLYNSGKAGTAAIGKFFILCHDHKAQCSAEDRQLMLELYDRLLEKYGVLDTSTCGAVAQGLALTDRWRSEIPRLFKMIEQGGAQPSSSNWATAVEAAWLHGDEKSAWEFMDAAAMSGRHLIPKIVQVVLEHPLTFKPLLRWLEKHGVILDKHCADVLVEMAPTQNATANYTTILRSGSCRNCRLNLRPTPLLEDEFDRLREAFLASVLVGKNVLCKTSDEEINSFLRFLDKSLPVDVVLDGLNIAYLSNRLSSKSSRLVKYVTSHFVLQSKKVLVIGRKHMENWPAHDMNYIRSNAKVFFAENLSQDDPFLLYAALKSGIGTRFVSRDRMGSHKFLLPDVQLRRIFSKWQALHQYHPLHVSEADGRVFLRAPLKSVREAQALRPDLWHVPVVDHSQTNVEGHLQDERAPWLCVKFEN</sequence>
<comment type="catalytic activity">
    <reaction evidence="1">
        <text>Endonucleolytic cleavage of RNA, removing 5'-extranucleotides from tRNA precursor.</text>
        <dbReference type="EC" id="3.1.26.5"/>
    </reaction>
</comment>
<dbReference type="Proteomes" id="UP001307889">
    <property type="component" value="Chromosome 13"/>
</dbReference>
<evidence type="ECO:0000256" key="10">
    <source>
        <dbReference type="ARBA" id="ARBA00022833"/>
    </source>
</evidence>
<organism evidence="17 18">
    <name type="scientific">Nesidiocoris tenuis</name>
    <dbReference type="NCBI Taxonomy" id="355587"/>
    <lineage>
        <taxon>Eukaryota</taxon>
        <taxon>Metazoa</taxon>
        <taxon>Ecdysozoa</taxon>
        <taxon>Arthropoda</taxon>
        <taxon>Hexapoda</taxon>
        <taxon>Insecta</taxon>
        <taxon>Pterygota</taxon>
        <taxon>Neoptera</taxon>
        <taxon>Paraneoptera</taxon>
        <taxon>Hemiptera</taxon>
        <taxon>Heteroptera</taxon>
        <taxon>Panheteroptera</taxon>
        <taxon>Cimicomorpha</taxon>
        <taxon>Miridae</taxon>
        <taxon>Dicyphina</taxon>
        <taxon>Nesidiocoris</taxon>
    </lineage>
</organism>
<keyword evidence="12" id="KW-0809">Transit peptide</keyword>
<dbReference type="Gene3D" id="1.25.40.10">
    <property type="entry name" value="Tetratricopeptide repeat domain"/>
    <property type="match status" value="1"/>
</dbReference>
<evidence type="ECO:0000256" key="3">
    <source>
        <dbReference type="ARBA" id="ARBA00004173"/>
    </source>
</evidence>
<evidence type="ECO:0000256" key="4">
    <source>
        <dbReference type="ARBA" id="ARBA00007626"/>
    </source>
</evidence>
<comment type="similarity">
    <text evidence="4">Belongs to the PPR family. P subfamily.</text>
</comment>
<gene>
    <name evidence="17" type="ORF">NTJ_14711</name>
</gene>
<dbReference type="EMBL" id="AP028921">
    <property type="protein sequence ID" value="BET01893.1"/>
    <property type="molecule type" value="Genomic_DNA"/>
</dbReference>
<evidence type="ECO:0000256" key="6">
    <source>
        <dbReference type="ARBA" id="ARBA00022694"/>
    </source>
</evidence>
<comment type="cofactor">
    <cofactor evidence="2">
        <name>Mg(2+)</name>
        <dbReference type="ChEBI" id="CHEBI:18420"/>
    </cofactor>
</comment>
<dbReference type="Gene3D" id="3.40.50.11980">
    <property type="match status" value="1"/>
</dbReference>
<keyword evidence="9" id="KW-0378">Hydrolase</keyword>
<evidence type="ECO:0000256" key="15">
    <source>
        <dbReference type="ARBA" id="ARBA00044559"/>
    </source>
</evidence>
<evidence type="ECO:0000313" key="17">
    <source>
        <dbReference type="EMBL" id="BET01893.1"/>
    </source>
</evidence>
<dbReference type="PANTHER" id="PTHR13547">
    <property type="match status" value="1"/>
</dbReference>
<evidence type="ECO:0000256" key="11">
    <source>
        <dbReference type="ARBA" id="ARBA00022842"/>
    </source>
</evidence>
<reference evidence="17 18" key="1">
    <citation type="submission" date="2023-09" db="EMBL/GenBank/DDBJ databases">
        <title>Nesidiocoris tenuis whole genome shotgun sequence.</title>
        <authorList>
            <person name="Shibata T."/>
            <person name="Shimoda M."/>
            <person name="Kobayashi T."/>
            <person name="Uehara T."/>
        </authorList>
    </citation>
    <scope>NUCLEOTIDE SEQUENCE [LARGE SCALE GENOMIC DNA]</scope>
    <source>
        <strain evidence="17 18">Japan</strain>
    </source>
</reference>
<evidence type="ECO:0000256" key="2">
    <source>
        <dbReference type="ARBA" id="ARBA00001946"/>
    </source>
</evidence>
<keyword evidence="7" id="KW-0540">Nuclease</keyword>
<evidence type="ECO:0000256" key="9">
    <source>
        <dbReference type="ARBA" id="ARBA00022801"/>
    </source>
</evidence>
<evidence type="ECO:0000256" key="14">
    <source>
        <dbReference type="ARBA" id="ARBA00044536"/>
    </source>
</evidence>
<evidence type="ECO:0000256" key="1">
    <source>
        <dbReference type="ARBA" id="ARBA00000928"/>
    </source>
</evidence>
<feature type="domain" description="PRORP" evidence="16">
    <location>
        <begin position="291"/>
        <end position="528"/>
    </location>
</feature>
<protein>
    <recommendedName>
        <fullName evidence="14">Mitochondrial ribonuclease P catalytic subunit</fullName>
        <ecNumber evidence="5">3.1.26.5</ecNumber>
    </recommendedName>
    <alternativeName>
        <fullName evidence="15">Mitochondrial ribonuclease P protein 3</fullName>
    </alternativeName>
</protein>
<evidence type="ECO:0000256" key="12">
    <source>
        <dbReference type="ARBA" id="ARBA00022946"/>
    </source>
</evidence>